<proteinExistence type="inferred from homology"/>
<dbReference type="Gene3D" id="1.10.3720.10">
    <property type="entry name" value="MetI-like"/>
    <property type="match status" value="1"/>
</dbReference>
<keyword evidence="5 7" id="KW-1133">Transmembrane helix</keyword>
<keyword evidence="6 7" id="KW-0472">Membrane</keyword>
<evidence type="ECO:0000256" key="3">
    <source>
        <dbReference type="ARBA" id="ARBA00022475"/>
    </source>
</evidence>
<dbReference type="GO" id="GO:0055085">
    <property type="term" value="P:transmembrane transport"/>
    <property type="evidence" value="ECO:0007669"/>
    <property type="project" value="InterPro"/>
</dbReference>
<dbReference type="OrthoDB" id="9771544at2"/>
<keyword evidence="3" id="KW-1003">Cell membrane</keyword>
<reference evidence="10 11" key="1">
    <citation type="submission" date="2016-10" db="EMBL/GenBank/DDBJ databases">
        <authorList>
            <person name="de Groot N.N."/>
        </authorList>
    </citation>
    <scope>NUCLEOTIDE SEQUENCE [LARGE SCALE GENOMIC DNA]</scope>
    <source>
        <strain evidence="10 11">DSM 19182</strain>
    </source>
</reference>
<evidence type="ECO:0000256" key="7">
    <source>
        <dbReference type="RuleBase" id="RU363032"/>
    </source>
</evidence>
<evidence type="ECO:0000256" key="6">
    <source>
        <dbReference type="ARBA" id="ARBA00023136"/>
    </source>
</evidence>
<feature type="domain" description="ABC transmembrane type-1" evidence="8">
    <location>
        <begin position="95"/>
        <end position="285"/>
    </location>
</feature>
<evidence type="ECO:0000313" key="10">
    <source>
        <dbReference type="EMBL" id="SEL84235.1"/>
    </source>
</evidence>
<evidence type="ECO:0000259" key="8">
    <source>
        <dbReference type="PROSITE" id="PS50928"/>
    </source>
</evidence>
<dbReference type="EMBL" id="BJUX01000015">
    <property type="protein sequence ID" value="GEK89478.1"/>
    <property type="molecule type" value="Genomic_DNA"/>
</dbReference>
<keyword evidence="2 7" id="KW-0813">Transport</keyword>
<accession>A0A1H7TI49</accession>
<dbReference type="InterPro" id="IPR000515">
    <property type="entry name" value="MetI-like"/>
</dbReference>
<reference evidence="9 12" key="2">
    <citation type="submission" date="2019-07" db="EMBL/GenBank/DDBJ databases">
        <title>Whole genome shotgun sequence of Alkalibacterium putridalgicola NBRC 103243.</title>
        <authorList>
            <person name="Hosoyama A."/>
            <person name="Uohara A."/>
            <person name="Ohji S."/>
            <person name="Ichikawa N."/>
        </authorList>
    </citation>
    <scope>NUCLEOTIDE SEQUENCE [LARGE SCALE GENOMIC DNA]</scope>
    <source>
        <strain evidence="9 12">NBRC 103243</strain>
    </source>
</reference>
<gene>
    <name evidence="9" type="ORF">APU01nite_15170</name>
    <name evidence="10" type="ORF">SAMN04488100_11252</name>
</gene>
<dbReference type="PANTHER" id="PTHR43744:SF12">
    <property type="entry name" value="ABC TRANSPORTER PERMEASE PROTEIN MG189-RELATED"/>
    <property type="match status" value="1"/>
</dbReference>
<dbReference type="Proteomes" id="UP000321425">
    <property type="component" value="Unassembled WGS sequence"/>
</dbReference>
<dbReference type="AlphaFoldDB" id="A0A1H7TI49"/>
<keyword evidence="12" id="KW-1185">Reference proteome</keyword>
<dbReference type="PANTHER" id="PTHR43744">
    <property type="entry name" value="ABC TRANSPORTER PERMEASE PROTEIN MG189-RELATED-RELATED"/>
    <property type="match status" value="1"/>
</dbReference>
<dbReference type="InterPro" id="IPR035906">
    <property type="entry name" value="MetI-like_sf"/>
</dbReference>
<dbReference type="EMBL" id="FOBL01000012">
    <property type="protein sequence ID" value="SEL84235.1"/>
    <property type="molecule type" value="Genomic_DNA"/>
</dbReference>
<evidence type="ECO:0000256" key="2">
    <source>
        <dbReference type="ARBA" id="ARBA00022448"/>
    </source>
</evidence>
<dbReference type="PROSITE" id="PS50928">
    <property type="entry name" value="ABC_TM1"/>
    <property type="match status" value="1"/>
</dbReference>
<feature type="transmembrane region" description="Helical" evidence="7">
    <location>
        <begin position="30"/>
        <end position="53"/>
    </location>
</feature>
<protein>
    <submittedName>
        <fullName evidence="10">Multiple sugar transport system permease protein</fullName>
    </submittedName>
    <submittedName>
        <fullName evidence="9">Sugar ABC transporter permease</fullName>
    </submittedName>
</protein>
<dbReference type="Pfam" id="PF00528">
    <property type="entry name" value="BPD_transp_1"/>
    <property type="match status" value="1"/>
</dbReference>
<feature type="transmembrane region" description="Helical" evidence="7">
    <location>
        <begin position="130"/>
        <end position="154"/>
    </location>
</feature>
<feature type="transmembrane region" description="Helical" evidence="7">
    <location>
        <begin position="264"/>
        <end position="285"/>
    </location>
</feature>
<comment type="similarity">
    <text evidence="7">Belongs to the binding-protein-dependent transport system permease family.</text>
</comment>
<feature type="transmembrane region" description="Helical" evidence="7">
    <location>
        <begin position="160"/>
        <end position="180"/>
    </location>
</feature>
<keyword evidence="4 7" id="KW-0812">Transmembrane</keyword>
<dbReference type="SUPFAM" id="SSF161098">
    <property type="entry name" value="MetI-like"/>
    <property type="match status" value="1"/>
</dbReference>
<sequence length="301" mass="34179">MDLTKDVPANEKAEPKVKKKHFKSRKRQQLIGKILVYIILIAVSLVLLAPLGWMLSTSLKSMEEIVSFPPTLLPETFRWENYAFTVQAFPFFNYMQNTLLITAFVVAGNVLSNSFIAYGFAKIDFPGKNILFALVLATMMVPGFVTMIPQYILFTQIGWVGTYLPLIVPSFFGSAFYIFLMRQFYMSVNNELIEAAQMDGANHLYIWSRLMMPLTKPALITIGIMSFNGAWNDFLGPLLYITREENYTLQIGLQSFQNQSTTQWNYLMAGATLVMIPTILLFFFAQKYFIEGMDLTGGSKG</sequence>
<dbReference type="GO" id="GO:0005886">
    <property type="term" value="C:plasma membrane"/>
    <property type="evidence" value="ECO:0007669"/>
    <property type="project" value="UniProtKB-SubCell"/>
</dbReference>
<keyword evidence="10" id="KW-0762">Sugar transport</keyword>
<evidence type="ECO:0000256" key="4">
    <source>
        <dbReference type="ARBA" id="ARBA00022692"/>
    </source>
</evidence>
<dbReference type="RefSeq" id="WP_091487926.1">
    <property type="nucleotide sequence ID" value="NZ_BJUX01000015.1"/>
</dbReference>
<feature type="transmembrane region" description="Helical" evidence="7">
    <location>
        <begin position="99"/>
        <end position="118"/>
    </location>
</feature>
<evidence type="ECO:0000313" key="12">
    <source>
        <dbReference type="Proteomes" id="UP000321425"/>
    </source>
</evidence>
<evidence type="ECO:0000256" key="5">
    <source>
        <dbReference type="ARBA" id="ARBA00022989"/>
    </source>
</evidence>
<dbReference type="CDD" id="cd06261">
    <property type="entry name" value="TM_PBP2"/>
    <property type="match status" value="1"/>
</dbReference>
<dbReference type="STRING" id="426703.SAMN04488100_11252"/>
<evidence type="ECO:0000313" key="11">
    <source>
        <dbReference type="Proteomes" id="UP000198548"/>
    </source>
</evidence>
<dbReference type="Proteomes" id="UP000198548">
    <property type="component" value="Unassembled WGS sequence"/>
</dbReference>
<evidence type="ECO:0000256" key="1">
    <source>
        <dbReference type="ARBA" id="ARBA00004651"/>
    </source>
</evidence>
<comment type="subcellular location">
    <subcellularLocation>
        <location evidence="1 7">Cell membrane</location>
        <topology evidence="1 7">Multi-pass membrane protein</topology>
    </subcellularLocation>
</comment>
<name>A0A1H7TI49_9LACT</name>
<organism evidence="10 11">
    <name type="scientific">Alkalibacterium putridalgicola</name>
    <dbReference type="NCBI Taxonomy" id="426703"/>
    <lineage>
        <taxon>Bacteria</taxon>
        <taxon>Bacillati</taxon>
        <taxon>Bacillota</taxon>
        <taxon>Bacilli</taxon>
        <taxon>Lactobacillales</taxon>
        <taxon>Carnobacteriaceae</taxon>
        <taxon>Alkalibacterium</taxon>
    </lineage>
</organism>
<evidence type="ECO:0000313" key="9">
    <source>
        <dbReference type="EMBL" id="GEK89478.1"/>
    </source>
</evidence>